<keyword evidence="2" id="KW-1185">Reference proteome</keyword>
<dbReference type="EMBL" id="BIFR01000002">
    <property type="protein sequence ID" value="GCE15080.1"/>
    <property type="molecule type" value="Genomic_DNA"/>
</dbReference>
<sequence>MKKNTLLEECTIDEYKNEGNHNPLSIGFFIEGSDQTDSLRLTQKGNAGNLSGQHGFIPEVLEDGAEELRVFARSVEQPPR</sequence>
<accession>A0A402A7F5</accession>
<proteinExistence type="predicted"/>
<dbReference type="Proteomes" id="UP000287352">
    <property type="component" value="Unassembled WGS sequence"/>
</dbReference>
<gene>
    <name evidence="1" type="ORF">KTT_49390</name>
</gene>
<name>A0A402A7F5_9CHLR</name>
<protein>
    <submittedName>
        <fullName evidence="1">Uncharacterized protein</fullName>
    </submittedName>
</protein>
<dbReference type="AlphaFoldDB" id="A0A402A7F5"/>
<evidence type="ECO:0000313" key="2">
    <source>
        <dbReference type="Proteomes" id="UP000287352"/>
    </source>
</evidence>
<evidence type="ECO:0000313" key="1">
    <source>
        <dbReference type="EMBL" id="GCE15080.1"/>
    </source>
</evidence>
<reference evidence="2" key="1">
    <citation type="submission" date="2018-12" db="EMBL/GenBank/DDBJ databases">
        <title>Tengunoibacter tsumagoiensis gen. nov., sp. nov., Dictyobacter kobayashii sp. nov., D. alpinus sp. nov., and D. joshuensis sp. nov. and description of Dictyobacteraceae fam. nov. within the order Ktedonobacterales isolated from Tengu-no-mugimeshi.</title>
        <authorList>
            <person name="Wang C.M."/>
            <person name="Zheng Y."/>
            <person name="Sakai Y."/>
            <person name="Toyoda A."/>
            <person name="Minakuchi Y."/>
            <person name="Abe K."/>
            <person name="Yokota A."/>
            <person name="Yabe S."/>
        </authorList>
    </citation>
    <scope>NUCLEOTIDE SEQUENCE [LARGE SCALE GENOMIC DNA]</scope>
    <source>
        <strain evidence="2">Uno3</strain>
    </source>
</reference>
<organism evidence="1 2">
    <name type="scientific">Tengunoibacter tsumagoiensis</name>
    <dbReference type="NCBI Taxonomy" id="2014871"/>
    <lineage>
        <taxon>Bacteria</taxon>
        <taxon>Bacillati</taxon>
        <taxon>Chloroflexota</taxon>
        <taxon>Ktedonobacteria</taxon>
        <taxon>Ktedonobacterales</taxon>
        <taxon>Dictyobacteraceae</taxon>
        <taxon>Tengunoibacter</taxon>
    </lineage>
</organism>
<comment type="caution">
    <text evidence="1">The sequence shown here is derived from an EMBL/GenBank/DDBJ whole genome shotgun (WGS) entry which is preliminary data.</text>
</comment>